<reference evidence="2" key="1">
    <citation type="submission" date="2008-07" db="EMBL/GenBank/DDBJ databases">
        <title>Annotation of Ajellomyces capsulatus strain H88.</title>
        <authorList>
            <person name="Champion M."/>
            <person name="Cuomo C."/>
            <person name="Ma L.-J."/>
            <person name="Henn M.R."/>
            <person name="Sil A."/>
            <person name="Goldman B."/>
            <person name="Young S.K."/>
            <person name="Kodira C.D."/>
            <person name="Zeng Q."/>
            <person name="Koehrsen M."/>
            <person name="Alvarado L."/>
            <person name="Berlin A."/>
            <person name="Borenstein D."/>
            <person name="Chen Z."/>
            <person name="Engels R."/>
            <person name="Freedman E."/>
            <person name="Gellesch M."/>
            <person name="Goldberg J."/>
            <person name="Griggs A."/>
            <person name="Gujja S."/>
            <person name="Heiman D."/>
            <person name="Hepburn T."/>
            <person name="Howarth C."/>
            <person name="Jen D."/>
            <person name="Larson L."/>
            <person name="Lewis B."/>
            <person name="Mehta T."/>
            <person name="Park D."/>
            <person name="Pearson M."/>
            <person name="Roberts A."/>
            <person name="Saif S."/>
            <person name="Shea T."/>
            <person name="Shenoy N."/>
            <person name="Sisk P."/>
            <person name="Stolte C."/>
            <person name="Sykes S."/>
            <person name="Walk T."/>
            <person name="White J."/>
            <person name="Yandava C."/>
            <person name="Klein B."/>
            <person name="McEwen J.G."/>
            <person name="Puccia R."/>
            <person name="Goldman G.H."/>
            <person name="Felipe M.S."/>
            <person name="Nino-Vega G."/>
            <person name="San-Blas G."/>
            <person name="Taylor J."/>
            <person name="Mendoza L."/>
            <person name="Galagan J."/>
            <person name="Nusbaum C."/>
            <person name="Birren B."/>
        </authorList>
    </citation>
    <scope>NUCLEOTIDE SEQUENCE [LARGE SCALE GENOMIC DNA]</scope>
    <source>
        <strain evidence="2">H88</strain>
    </source>
</reference>
<dbReference type="PANTHER" id="PTHR43591:SF24">
    <property type="entry name" value="2-METHOXY-6-POLYPRENYL-1,4-BENZOQUINOL METHYLASE, MITOCHONDRIAL"/>
    <property type="match status" value="1"/>
</dbReference>
<accession>F0U6T0</accession>
<evidence type="ECO:0000313" key="2">
    <source>
        <dbReference type="Proteomes" id="UP000008142"/>
    </source>
</evidence>
<proteinExistence type="predicted"/>
<dbReference type="InterPro" id="IPR029063">
    <property type="entry name" value="SAM-dependent_MTases_sf"/>
</dbReference>
<evidence type="ECO:0000313" key="1">
    <source>
        <dbReference type="EMBL" id="EGC41509.1"/>
    </source>
</evidence>
<dbReference type="SUPFAM" id="SSF53335">
    <property type="entry name" value="S-adenosyl-L-methionine-dependent methyltransferases"/>
    <property type="match status" value="1"/>
</dbReference>
<dbReference type="VEuPathDB" id="FungiDB:I7I53_08336"/>
<protein>
    <recommendedName>
        <fullName evidence="3">Methyltransferase</fullName>
    </recommendedName>
</protein>
<dbReference type="CDD" id="cd02440">
    <property type="entry name" value="AdoMet_MTases"/>
    <property type="match status" value="1"/>
</dbReference>
<dbReference type="VEuPathDB" id="FungiDB:I7I53_07564"/>
<sequence length="435" mass="50381">MFTTRARQWQVQIDCSQKWTCVRVRLLPHVANLREQVTLEVEFLPTKNLYDTGRILGFSVYQEWSNNPILWSPKRTNSPDCKTRIVGGDGIGREIDGSREGLYMASRCKKQLRSGYFRWSNPLVFLPSLMQDKESGTTELDESFLELTTYQGREFQNYSLENSIYFGPVDDDEIERLDLQHRILSKVFDNRLIFPPVHSLRRVLDCGYGNGAWAVEVAEQYPSCEVIGVDISPHMKPDDTPENLWLQVDDLNRTFTFPPNHFDLVHSRLIASGLHRQRWPRYIRDIKRTLRPGGWVQMAEMYFNVQSDNGTITNDHALRQWSSRYARSIEDVKDPRVAMNLGNLLASAGFVNVETKLINIPLAAWSNDPRMREIGSLNRLNVYRLFGSLALYPLMKRLHMSREEFEVLVAQARIEVDNLSLKAYFPLYVSIGQKP</sequence>
<dbReference type="EMBL" id="DS990636">
    <property type="protein sequence ID" value="EGC41509.1"/>
    <property type="molecule type" value="Genomic_DNA"/>
</dbReference>
<dbReference type="Proteomes" id="UP000008142">
    <property type="component" value="Unassembled WGS sequence"/>
</dbReference>
<dbReference type="GO" id="GO:0008168">
    <property type="term" value="F:methyltransferase activity"/>
    <property type="evidence" value="ECO:0007669"/>
    <property type="project" value="TreeGrafter"/>
</dbReference>
<dbReference type="OrthoDB" id="506498at2759"/>
<dbReference type="STRING" id="544711.F0U6T0"/>
<organism evidence="2">
    <name type="scientific">Ajellomyces capsulatus (strain H88)</name>
    <name type="common">Darling's disease fungus</name>
    <name type="synonym">Histoplasma capsulatum</name>
    <dbReference type="NCBI Taxonomy" id="544711"/>
    <lineage>
        <taxon>Eukaryota</taxon>
        <taxon>Fungi</taxon>
        <taxon>Dikarya</taxon>
        <taxon>Ascomycota</taxon>
        <taxon>Pezizomycotina</taxon>
        <taxon>Eurotiomycetes</taxon>
        <taxon>Eurotiomycetidae</taxon>
        <taxon>Onygenales</taxon>
        <taxon>Ajellomycetaceae</taxon>
        <taxon>Histoplasma</taxon>
    </lineage>
</organism>
<dbReference type="Gene3D" id="3.40.50.150">
    <property type="entry name" value="Vaccinia Virus protein VP39"/>
    <property type="match status" value="1"/>
</dbReference>
<dbReference type="AlphaFoldDB" id="F0U6T0"/>
<dbReference type="PANTHER" id="PTHR43591">
    <property type="entry name" value="METHYLTRANSFERASE"/>
    <property type="match status" value="1"/>
</dbReference>
<dbReference type="HOGENOM" id="CLU_010595_10_1_1"/>
<name>F0U6T0_AJEC8</name>
<gene>
    <name evidence="1" type="ORF">HCEG_00871</name>
</gene>
<dbReference type="Pfam" id="PF13489">
    <property type="entry name" value="Methyltransf_23"/>
    <property type="match status" value="1"/>
</dbReference>
<evidence type="ECO:0008006" key="3">
    <source>
        <dbReference type="Google" id="ProtNLM"/>
    </source>
</evidence>